<evidence type="ECO:0000313" key="1">
    <source>
        <dbReference type="EMBL" id="OUT22084.1"/>
    </source>
</evidence>
<sequence>MLLAHLDVVTIDKTMKISSRLDIPQTALVYQRNNSSISAATIAEMKDVFFRVNFLLPKFSSLKIFICLNHVLVDLTSIQALNGLGIMSNALRVSMHKYRSPKKHIQHPARCKKHNANKAFTNLPDWFSNFTVSIGVFKLVLGSKSLFIEPKDLLDENDRGNIKKIFKIFNNNNDFIGDDSASLTSSNSQRQYEDDDYYWTAKECR</sequence>
<dbReference type="VEuPathDB" id="FungiDB:C5L36_0E01840"/>
<dbReference type="AlphaFoldDB" id="A0A1Z8JND0"/>
<proteinExistence type="predicted"/>
<reference evidence="1 2" key="1">
    <citation type="submission" date="2017-05" db="EMBL/GenBank/DDBJ databases">
        <title>The Genome Sequence of Candida krusei Ckrusei653.</title>
        <authorList>
            <person name="Cuomo C."/>
            <person name="Forche A."/>
            <person name="Young S."/>
            <person name="Abouelleil A."/>
            <person name="Cao P."/>
            <person name="Chapman S."/>
            <person name="Cusick C."/>
            <person name="Shea T."/>
            <person name="Nusbaum C."/>
            <person name="Birren B."/>
        </authorList>
    </citation>
    <scope>NUCLEOTIDE SEQUENCE [LARGE SCALE GENOMIC DNA]</scope>
    <source>
        <strain evidence="1 2">Ckrusei653</strain>
    </source>
</reference>
<protein>
    <submittedName>
        <fullName evidence="1">Uncharacterized protein</fullName>
    </submittedName>
</protein>
<organism evidence="1 2">
    <name type="scientific">Pichia kudriavzevii</name>
    <name type="common">Yeast</name>
    <name type="synonym">Issatchenkia orientalis</name>
    <dbReference type="NCBI Taxonomy" id="4909"/>
    <lineage>
        <taxon>Eukaryota</taxon>
        <taxon>Fungi</taxon>
        <taxon>Dikarya</taxon>
        <taxon>Ascomycota</taxon>
        <taxon>Saccharomycotina</taxon>
        <taxon>Pichiomycetes</taxon>
        <taxon>Pichiales</taxon>
        <taxon>Pichiaceae</taxon>
        <taxon>Pichia</taxon>
    </lineage>
</organism>
<accession>A0A1Z8JND0</accession>
<gene>
    <name evidence="1" type="ORF">CAS74_003072</name>
</gene>
<dbReference type="Proteomes" id="UP000195871">
    <property type="component" value="Unassembled WGS sequence"/>
</dbReference>
<name>A0A1Z8JND0_PICKU</name>
<dbReference type="EMBL" id="NHMM01000004">
    <property type="protein sequence ID" value="OUT22084.1"/>
    <property type="molecule type" value="Genomic_DNA"/>
</dbReference>
<comment type="caution">
    <text evidence="1">The sequence shown here is derived from an EMBL/GenBank/DDBJ whole genome shotgun (WGS) entry which is preliminary data.</text>
</comment>
<evidence type="ECO:0000313" key="2">
    <source>
        <dbReference type="Proteomes" id="UP000195871"/>
    </source>
</evidence>